<dbReference type="InterPro" id="IPR036097">
    <property type="entry name" value="HisK_dim/P_sf"/>
</dbReference>
<feature type="transmembrane region" description="Helical" evidence="14">
    <location>
        <begin position="176"/>
        <end position="196"/>
    </location>
</feature>
<comment type="subcellular location">
    <subcellularLocation>
        <location evidence="2">Cell membrane</location>
        <topology evidence="2">Multi-pass membrane protein</topology>
    </subcellularLocation>
</comment>
<dbReference type="Gene3D" id="1.10.287.130">
    <property type="match status" value="1"/>
</dbReference>
<dbReference type="SUPFAM" id="SSF55874">
    <property type="entry name" value="ATPase domain of HSP90 chaperone/DNA topoisomerase II/histidine kinase"/>
    <property type="match status" value="1"/>
</dbReference>
<evidence type="ECO:0000256" key="9">
    <source>
        <dbReference type="ARBA" id="ARBA00022777"/>
    </source>
</evidence>
<dbReference type="SUPFAM" id="SSF158472">
    <property type="entry name" value="HAMP domain-like"/>
    <property type="match status" value="1"/>
</dbReference>
<keyword evidence="5" id="KW-0597">Phosphoprotein</keyword>
<dbReference type="Proteomes" id="UP000049979">
    <property type="component" value="Unassembled WGS sequence"/>
</dbReference>
<sequence>MKKTLIPKLIFGYVLFVALGFIILCTFTQHAITHYAENREAQQLYRESVQIASGYADNYNKYSFSLQDFQKQMQSLGEYLSAQIWIMDNQGNILFDSTDESVGKDAANANYKTLKGFNTSDFGNRYYMTGNFYGSFSEKNLTVFSPITSNYRIHSYVMIHKTVSSITQNANGFMNIVFYTIEFVFLTALFLLLLFAHGFYRPLHRLTIVSESYAKGNFEPRTQIHRNDELGYLANTMDYMANELDTLEEDQRKFISNVSHDFRSPLTSIKGYIEAMLDGTIPPELQNKYLNIILFETERLTKLTQGILDLNRFGQHRGMMLDLTDFDINRMIKTTILTFEGTCSAKGLSFDLVLTGQKLYVHGDMSKIQQVLYNLIDNATKFSHNDASIKIETSIKNEKVLISVKDSGIGIPAESIKKIWDRFYKTDLSRGKDKRGTGLGLAIVKEIIQAHNEHINVISTEGVGTEFIFTLPLAKKEVQS</sequence>
<evidence type="ECO:0000256" key="3">
    <source>
        <dbReference type="ARBA" id="ARBA00012438"/>
    </source>
</evidence>
<evidence type="ECO:0000256" key="5">
    <source>
        <dbReference type="ARBA" id="ARBA00022553"/>
    </source>
</evidence>
<keyword evidence="10" id="KW-0067">ATP-binding</keyword>
<keyword evidence="6" id="KW-0808">Transferase</keyword>
<reference evidence="18" key="1">
    <citation type="submission" date="2015-05" db="EMBL/GenBank/DDBJ databases">
        <authorList>
            <consortium name="Pathogen Informatics"/>
        </authorList>
    </citation>
    <scope>NUCLEOTIDE SEQUENCE [LARGE SCALE GENOMIC DNA]</scope>
    <source>
        <strain evidence="18">M72</strain>
    </source>
</reference>
<dbReference type="PROSITE" id="PS50109">
    <property type="entry name" value="HIS_KIN"/>
    <property type="match status" value="1"/>
</dbReference>
<evidence type="ECO:0000313" key="17">
    <source>
        <dbReference type="EMBL" id="CRL33658.1"/>
    </source>
</evidence>
<dbReference type="InterPro" id="IPR003594">
    <property type="entry name" value="HATPase_dom"/>
</dbReference>
<dbReference type="PROSITE" id="PS50885">
    <property type="entry name" value="HAMP"/>
    <property type="match status" value="1"/>
</dbReference>
<dbReference type="CDD" id="cd06225">
    <property type="entry name" value="HAMP"/>
    <property type="match status" value="1"/>
</dbReference>
<evidence type="ECO:0000256" key="11">
    <source>
        <dbReference type="ARBA" id="ARBA00022989"/>
    </source>
</evidence>
<evidence type="ECO:0000256" key="2">
    <source>
        <dbReference type="ARBA" id="ARBA00004651"/>
    </source>
</evidence>
<dbReference type="InterPro" id="IPR003661">
    <property type="entry name" value="HisK_dim/P_dom"/>
</dbReference>
<protein>
    <recommendedName>
        <fullName evidence="3">histidine kinase</fullName>
        <ecNumber evidence="3">2.7.13.3</ecNumber>
    </recommendedName>
</protein>
<dbReference type="EMBL" id="CVRR01000005">
    <property type="protein sequence ID" value="CRL33658.1"/>
    <property type="molecule type" value="Genomic_DNA"/>
</dbReference>
<dbReference type="Pfam" id="PF00672">
    <property type="entry name" value="HAMP"/>
    <property type="match status" value="1"/>
</dbReference>
<evidence type="ECO:0000256" key="7">
    <source>
        <dbReference type="ARBA" id="ARBA00022692"/>
    </source>
</evidence>
<keyword evidence="9 17" id="KW-0418">Kinase</keyword>
<name>A0A0M6WF55_9FIRM</name>
<evidence type="ECO:0000313" key="18">
    <source>
        <dbReference type="Proteomes" id="UP000049979"/>
    </source>
</evidence>
<evidence type="ECO:0000259" key="16">
    <source>
        <dbReference type="PROSITE" id="PS50885"/>
    </source>
</evidence>
<dbReference type="SMART" id="SM00387">
    <property type="entry name" value="HATPase_c"/>
    <property type="match status" value="1"/>
</dbReference>
<feature type="domain" description="Histidine kinase" evidence="15">
    <location>
        <begin position="257"/>
        <end position="475"/>
    </location>
</feature>
<proteinExistence type="predicted"/>
<keyword evidence="7 14" id="KW-0812">Transmembrane</keyword>
<evidence type="ECO:0000256" key="10">
    <source>
        <dbReference type="ARBA" id="ARBA00022840"/>
    </source>
</evidence>
<evidence type="ECO:0000256" key="8">
    <source>
        <dbReference type="ARBA" id="ARBA00022741"/>
    </source>
</evidence>
<dbReference type="SMART" id="SM00304">
    <property type="entry name" value="HAMP"/>
    <property type="match status" value="1"/>
</dbReference>
<gene>
    <name evidence="17" type="ORF">M72_02711</name>
</gene>
<keyword evidence="8" id="KW-0547">Nucleotide-binding</keyword>
<dbReference type="InterPro" id="IPR050398">
    <property type="entry name" value="HssS/ArlS-like"/>
</dbReference>
<dbReference type="EC" id="2.7.13.3" evidence="3"/>
<dbReference type="PANTHER" id="PTHR45528:SF1">
    <property type="entry name" value="SENSOR HISTIDINE KINASE CPXA"/>
    <property type="match status" value="1"/>
</dbReference>
<dbReference type="AlphaFoldDB" id="A0A0M6WF55"/>
<dbReference type="Pfam" id="PF02518">
    <property type="entry name" value="HATPase_c"/>
    <property type="match status" value="1"/>
</dbReference>
<evidence type="ECO:0000256" key="12">
    <source>
        <dbReference type="ARBA" id="ARBA00023012"/>
    </source>
</evidence>
<dbReference type="GO" id="GO:0005524">
    <property type="term" value="F:ATP binding"/>
    <property type="evidence" value="ECO:0007669"/>
    <property type="project" value="UniProtKB-KW"/>
</dbReference>
<keyword evidence="18" id="KW-1185">Reference proteome</keyword>
<dbReference type="SUPFAM" id="SSF47384">
    <property type="entry name" value="Homodimeric domain of signal transducing histidine kinase"/>
    <property type="match status" value="1"/>
</dbReference>
<dbReference type="FunFam" id="3.30.565.10:FF:000006">
    <property type="entry name" value="Sensor histidine kinase WalK"/>
    <property type="match status" value="1"/>
</dbReference>
<dbReference type="Gene3D" id="6.10.340.10">
    <property type="match status" value="1"/>
</dbReference>
<dbReference type="GO" id="GO:0005886">
    <property type="term" value="C:plasma membrane"/>
    <property type="evidence" value="ECO:0007669"/>
    <property type="project" value="UniProtKB-SubCell"/>
</dbReference>
<dbReference type="SMART" id="SM00388">
    <property type="entry name" value="HisKA"/>
    <property type="match status" value="1"/>
</dbReference>
<dbReference type="InterPro" id="IPR004358">
    <property type="entry name" value="Sig_transdc_His_kin-like_C"/>
</dbReference>
<dbReference type="InterPro" id="IPR036890">
    <property type="entry name" value="HATPase_C_sf"/>
</dbReference>
<feature type="domain" description="HAMP" evidence="16">
    <location>
        <begin position="201"/>
        <end position="249"/>
    </location>
</feature>
<dbReference type="OrthoDB" id="9813151at2"/>
<evidence type="ECO:0000256" key="14">
    <source>
        <dbReference type="SAM" id="Phobius"/>
    </source>
</evidence>
<evidence type="ECO:0000256" key="4">
    <source>
        <dbReference type="ARBA" id="ARBA00022475"/>
    </source>
</evidence>
<dbReference type="PRINTS" id="PR00344">
    <property type="entry name" value="BCTRLSENSOR"/>
</dbReference>
<feature type="transmembrane region" description="Helical" evidence="14">
    <location>
        <begin position="12"/>
        <end position="32"/>
    </location>
</feature>
<dbReference type="PANTHER" id="PTHR45528">
    <property type="entry name" value="SENSOR HISTIDINE KINASE CPXA"/>
    <property type="match status" value="1"/>
</dbReference>
<dbReference type="CDD" id="cd00082">
    <property type="entry name" value="HisKA"/>
    <property type="match status" value="1"/>
</dbReference>
<keyword evidence="12" id="KW-0902">Two-component regulatory system</keyword>
<evidence type="ECO:0000256" key="6">
    <source>
        <dbReference type="ARBA" id="ARBA00022679"/>
    </source>
</evidence>
<comment type="catalytic activity">
    <reaction evidence="1">
        <text>ATP + protein L-histidine = ADP + protein N-phospho-L-histidine.</text>
        <dbReference type="EC" id="2.7.13.3"/>
    </reaction>
</comment>
<keyword evidence="13 14" id="KW-0472">Membrane</keyword>
<evidence type="ECO:0000256" key="13">
    <source>
        <dbReference type="ARBA" id="ARBA00023136"/>
    </source>
</evidence>
<dbReference type="Gene3D" id="3.30.565.10">
    <property type="entry name" value="Histidine kinase-like ATPase, C-terminal domain"/>
    <property type="match status" value="1"/>
</dbReference>
<dbReference type="GO" id="GO:0000155">
    <property type="term" value="F:phosphorelay sensor kinase activity"/>
    <property type="evidence" value="ECO:0007669"/>
    <property type="project" value="InterPro"/>
</dbReference>
<dbReference type="InterPro" id="IPR003660">
    <property type="entry name" value="HAMP_dom"/>
</dbReference>
<dbReference type="RefSeq" id="WP_022045590.1">
    <property type="nucleotide sequence ID" value="NZ_CP173697.1"/>
</dbReference>
<evidence type="ECO:0000259" key="15">
    <source>
        <dbReference type="PROSITE" id="PS50109"/>
    </source>
</evidence>
<evidence type="ECO:0000256" key="1">
    <source>
        <dbReference type="ARBA" id="ARBA00000085"/>
    </source>
</evidence>
<keyword evidence="11 14" id="KW-1133">Transmembrane helix</keyword>
<dbReference type="Pfam" id="PF00512">
    <property type="entry name" value="HisKA"/>
    <property type="match status" value="1"/>
</dbReference>
<dbReference type="InterPro" id="IPR005467">
    <property type="entry name" value="His_kinase_dom"/>
</dbReference>
<keyword evidence="4" id="KW-1003">Cell membrane</keyword>
<dbReference type="FunFam" id="1.10.287.130:FF:000001">
    <property type="entry name" value="Two-component sensor histidine kinase"/>
    <property type="match status" value="1"/>
</dbReference>
<dbReference type="STRING" id="301302.ERS852420_01546"/>
<organism evidence="17 18">
    <name type="scientific">Roseburia faecis</name>
    <dbReference type="NCBI Taxonomy" id="301302"/>
    <lineage>
        <taxon>Bacteria</taxon>
        <taxon>Bacillati</taxon>
        <taxon>Bacillota</taxon>
        <taxon>Clostridia</taxon>
        <taxon>Lachnospirales</taxon>
        <taxon>Lachnospiraceae</taxon>
        <taxon>Roseburia</taxon>
    </lineage>
</organism>
<accession>A0A0M6WF55</accession>
<dbReference type="CDD" id="cd00075">
    <property type="entry name" value="HATPase"/>
    <property type="match status" value="1"/>
</dbReference>